<keyword evidence="3" id="KW-0731">Sigma factor</keyword>
<evidence type="ECO:0000256" key="1">
    <source>
        <dbReference type="ARBA" id="ARBA00010641"/>
    </source>
</evidence>
<name>A0A9X5FD39_9MICO</name>
<dbReference type="GO" id="GO:0016987">
    <property type="term" value="F:sigma factor activity"/>
    <property type="evidence" value="ECO:0007669"/>
    <property type="project" value="UniProtKB-KW"/>
</dbReference>
<dbReference type="AlphaFoldDB" id="A0A9X5FD39"/>
<dbReference type="InterPro" id="IPR013325">
    <property type="entry name" value="RNA_pol_sigma_r2"/>
</dbReference>
<dbReference type="CDD" id="cd06171">
    <property type="entry name" value="Sigma70_r4"/>
    <property type="match status" value="1"/>
</dbReference>
<dbReference type="PANTHER" id="PTHR43133:SF25">
    <property type="entry name" value="RNA POLYMERASE SIGMA FACTOR RFAY-RELATED"/>
    <property type="match status" value="1"/>
</dbReference>
<evidence type="ECO:0000259" key="6">
    <source>
        <dbReference type="Pfam" id="PF08281"/>
    </source>
</evidence>
<evidence type="ECO:0000313" key="7">
    <source>
        <dbReference type="EMBL" id="NKX94060.1"/>
    </source>
</evidence>
<dbReference type="InterPro" id="IPR007627">
    <property type="entry name" value="RNA_pol_sigma70_r2"/>
</dbReference>
<dbReference type="SUPFAM" id="SSF88659">
    <property type="entry name" value="Sigma3 and sigma4 domains of RNA polymerase sigma factors"/>
    <property type="match status" value="1"/>
</dbReference>
<dbReference type="PANTHER" id="PTHR43133">
    <property type="entry name" value="RNA POLYMERASE ECF-TYPE SIGMA FACTO"/>
    <property type="match status" value="1"/>
</dbReference>
<dbReference type="Gene3D" id="1.10.1740.10">
    <property type="match status" value="1"/>
</dbReference>
<keyword evidence="8" id="KW-1185">Reference proteome</keyword>
<reference evidence="7 8" key="1">
    <citation type="submission" date="2020-04" db="EMBL/GenBank/DDBJ databases">
        <title>MicrobeNet Type strains.</title>
        <authorList>
            <person name="Nicholson A.C."/>
        </authorList>
    </citation>
    <scope>NUCLEOTIDE SEQUENCE [LARGE SCALE GENOMIC DNA]</scope>
    <source>
        <strain evidence="7 8">ATCC BAA-789</strain>
    </source>
</reference>
<accession>A0A9X5FD39</accession>
<dbReference type="Pfam" id="PF04542">
    <property type="entry name" value="Sigma70_r2"/>
    <property type="match status" value="1"/>
</dbReference>
<dbReference type="SUPFAM" id="SSF88946">
    <property type="entry name" value="Sigma2 domain of RNA polymerase sigma factors"/>
    <property type="match status" value="1"/>
</dbReference>
<evidence type="ECO:0000259" key="5">
    <source>
        <dbReference type="Pfam" id="PF04542"/>
    </source>
</evidence>
<dbReference type="GO" id="GO:0006352">
    <property type="term" value="P:DNA-templated transcription initiation"/>
    <property type="evidence" value="ECO:0007669"/>
    <property type="project" value="InterPro"/>
</dbReference>
<dbReference type="InterPro" id="IPR013249">
    <property type="entry name" value="RNA_pol_sigma70_r4_t2"/>
</dbReference>
<gene>
    <name evidence="7" type="ORF">HF995_12405</name>
</gene>
<feature type="domain" description="RNA polymerase sigma factor 70 region 4 type 2" evidence="6">
    <location>
        <begin position="126"/>
        <end position="178"/>
    </location>
</feature>
<dbReference type="EMBL" id="JAAXOW010000004">
    <property type="protein sequence ID" value="NKX94060.1"/>
    <property type="molecule type" value="Genomic_DNA"/>
</dbReference>
<evidence type="ECO:0000256" key="4">
    <source>
        <dbReference type="ARBA" id="ARBA00023163"/>
    </source>
</evidence>
<keyword evidence="2" id="KW-0805">Transcription regulation</keyword>
<organism evidence="7 8">
    <name type="scientific">Sanguibacter hominis ATCC BAA-789</name>
    <dbReference type="NCBI Taxonomy" id="1312740"/>
    <lineage>
        <taxon>Bacteria</taxon>
        <taxon>Bacillati</taxon>
        <taxon>Actinomycetota</taxon>
        <taxon>Actinomycetes</taxon>
        <taxon>Micrococcales</taxon>
        <taxon>Sanguibacteraceae</taxon>
        <taxon>Sanguibacter</taxon>
    </lineage>
</organism>
<sequence length="191" mass="21199">MGGVETHDEESVWSVDLTADLEGGGGVTGHDQVWFEGIFRTHAPAVHRYFVRRTHVGEVDDLTAETFVVAWRRRADVPDGAELPWLYRTAGFLLANHHRKGRPVPVDRLPDQVDHADPAHLVVVDESVRQVLASMSSRDRQVLVLNAWEGLTGDDLAAVLGISRGGADAALSRARARLREQWEKREAVEGR</sequence>
<proteinExistence type="inferred from homology"/>
<dbReference type="Proteomes" id="UP000774283">
    <property type="component" value="Unassembled WGS sequence"/>
</dbReference>
<dbReference type="InterPro" id="IPR039425">
    <property type="entry name" value="RNA_pol_sigma-70-like"/>
</dbReference>
<evidence type="ECO:0000313" key="8">
    <source>
        <dbReference type="Proteomes" id="UP000774283"/>
    </source>
</evidence>
<dbReference type="InterPro" id="IPR013324">
    <property type="entry name" value="RNA_pol_sigma_r3/r4-like"/>
</dbReference>
<comment type="similarity">
    <text evidence="1">Belongs to the sigma-70 factor family. ECF subfamily.</text>
</comment>
<keyword evidence="4" id="KW-0804">Transcription</keyword>
<dbReference type="GO" id="GO:0003677">
    <property type="term" value="F:DNA binding"/>
    <property type="evidence" value="ECO:0007669"/>
    <property type="project" value="InterPro"/>
</dbReference>
<dbReference type="Pfam" id="PF08281">
    <property type="entry name" value="Sigma70_r4_2"/>
    <property type="match status" value="1"/>
</dbReference>
<protein>
    <submittedName>
        <fullName evidence="7">Sigma-70 family RNA polymerase sigma factor</fullName>
    </submittedName>
</protein>
<dbReference type="InterPro" id="IPR036388">
    <property type="entry name" value="WH-like_DNA-bd_sf"/>
</dbReference>
<comment type="caution">
    <text evidence="7">The sequence shown here is derived from an EMBL/GenBank/DDBJ whole genome shotgun (WGS) entry which is preliminary data.</text>
</comment>
<evidence type="ECO:0000256" key="2">
    <source>
        <dbReference type="ARBA" id="ARBA00023015"/>
    </source>
</evidence>
<dbReference type="InterPro" id="IPR014284">
    <property type="entry name" value="RNA_pol_sigma-70_dom"/>
</dbReference>
<dbReference type="Gene3D" id="1.10.10.10">
    <property type="entry name" value="Winged helix-like DNA-binding domain superfamily/Winged helix DNA-binding domain"/>
    <property type="match status" value="1"/>
</dbReference>
<evidence type="ECO:0000256" key="3">
    <source>
        <dbReference type="ARBA" id="ARBA00023082"/>
    </source>
</evidence>
<feature type="domain" description="RNA polymerase sigma-70 region 2" evidence="5">
    <location>
        <begin position="38"/>
        <end position="101"/>
    </location>
</feature>
<dbReference type="NCBIfam" id="TIGR02937">
    <property type="entry name" value="sigma70-ECF"/>
    <property type="match status" value="1"/>
</dbReference>